<dbReference type="EMBL" id="LAZR01004512">
    <property type="protein sequence ID" value="KKN07942.1"/>
    <property type="molecule type" value="Genomic_DNA"/>
</dbReference>
<feature type="transmembrane region" description="Helical" evidence="1">
    <location>
        <begin position="114"/>
        <end position="134"/>
    </location>
</feature>
<feature type="transmembrane region" description="Helical" evidence="1">
    <location>
        <begin position="194"/>
        <end position="214"/>
    </location>
</feature>
<proteinExistence type="predicted"/>
<evidence type="ECO:0000313" key="3">
    <source>
        <dbReference type="EMBL" id="KKN07942.1"/>
    </source>
</evidence>
<organism evidence="3">
    <name type="scientific">marine sediment metagenome</name>
    <dbReference type="NCBI Taxonomy" id="412755"/>
    <lineage>
        <taxon>unclassified sequences</taxon>
        <taxon>metagenomes</taxon>
        <taxon>ecological metagenomes</taxon>
    </lineage>
</organism>
<dbReference type="PANTHER" id="PTHR36435">
    <property type="entry name" value="SLR1288 PROTEIN"/>
    <property type="match status" value="1"/>
</dbReference>
<keyword evidence="1" id="KW-0472">Membrane</keyword>
<feature type="transmembrane region" description="Helical" evidence="1">
    <location>
        <begin position="52"/>
        <end position="75"/>
    </location>
</feature>
<dbReference type="GO" id="GO:0004175">
    <property type="term" value="F:endopeptidase activity"/>
    <property type="evidence" value="ECO:0007669"/>
    <property type="project" value="UniProtKB-ARBA"/>
</dbReference>
<feature type="transmembrane region" description="Helical" evidence="1">
    <location>
        <begin position="226"/>
        <end position="247"/>
    </location>
</feature>
<dbReference type="GO" id="GO:0080120">
    <property type="term" value="P:CAAX-box protein maturation"/>
    <property type="evidence" value="ECO:0007669"/>
    <property type="project" value="UniProtKB-ARBA"/>
</dbReference>
<protein>
    <recommendedName>
        <fullName evidence="2">CAAX prenyl protease 2/Lysostaphin resistance protein A-like domain-containing protein</fullName>
    </recommendedName>
</protein>
<gene>
    <name evidence="3" type="ORF">LCGC14_1061790</name>
</gene>
<dbReference type="AlphaFoldDB" id="A0A0F9N7W4"/>
<feature type="transmembrane region" description="Helical" evidence="1">
    <location>
        <begin position="297"/>
        <end position="318"/>
    </location>
</feature>
<reference evidence="3" key="1">
    <citation type="journal article" date="2015" name="Nature">
        <title>Complex archaea that bridge the gap between prokaryotes and eukaryotes.</title>
        <authorList>
            <person name="Spang A."/>
            <person name="Saw J.H."/>
            <person name="Jorgensen S.L."/>
            <person name="Zaremba-Niedzwiedzka K."/>
            <person name="Martijn J."/>
            <person name="Lind A.E."/>
            <person name="van Eijk R."/>
            <person name="Schleper C."/>
            <person name="Guy L."/>
            <person name="Ettema T.J."/>
        </authorList>
    </citation>
    <scope>NUCLEOTIDE SEQUENCE</scope>
</reference>
<name>A0A0F9N7W4_9ZZZZ</name>
<feature type="transmembrane region" description="Helical" evidence="1">
    <location>
        <begin position="20"/>
        <end position="46"/>
    </location>
</feature>
<feature type="transmembrane region" description="Helical" evidence="1">
    <location>
        <begin position="154"/>
        <end position="174"/>
    </location>
</feature>
<keyword evidence="1" id="KW-0812">Transmembrane</keyword>
<feature type="transmembrane region" description="Helical" evidence="1">
    <location>
        <begin position="352"/>
        <end position="372"/>
    </location>
</feature>
<evidence type="ECO:0000259" key="2">
    <source>
        <dbReference type="Pfam" id="PF02517"/>
    </source>
</evidence>
<keyword evidence="1" id="KW-1133">Transmembrane helix</keyword>
<evidence type="ECO:0000256" key="1">
    <source>
        <dbReference type="SAM" id="Phobius"/>
    </source>
</evidence>
<sequence length="374" mass="43272">MVYGKKRKKQIFLDRFRFFLYEVALGFILIFLLLLIPVFLIIPLIVGTESELYGILIYSSRAIMVFIGVPLILHFSNLLFQDKKKNVIGEEDISPAMGHLRLFKVTKKNYQYQILYGLLIFFLVFLPLDFFTYLLVPKMLEYQSITLASRPTDIYLGGSYVIFLISVIVIQLSVGITEETISRGLLTKRGSEHYFRMSAVLISAIYFGLGHFAYFLDPISRFYPIWYPFIWFLQAFFIGIILSLLVLRRKWLIPAIIAHTLNNIISAHAVWNFLIPLQSYVGDPVNLIIHSSEGNSFSGIIFYLYTPLLIIGVILLIWQFPRIKGGLSIGIKMFREYFKFDVRGEKTIGDRIFRVFIDIVVAMLIFLMGIMITI</sequence>
<feature type="domain" description="CAAX prenyl protease 2/Lysostaphin resistance protein A-like" evidence="2">
    <location>
        <begin position="163"/>
        <end position="265"/>
    </location>
</feature>
<dbReference type="InterPro" id="IPR003675">
    <property type="entry name" value="Rce1/LyrA-like_dom"/>
</dbReference>
<dbReference type="Pfam" id="PF02517">
    <property type="entry name" value="Rce1-like"/>
    <property type="match status" value="1"/>
</dbReference>
<feature type="transmembrane region" description="Helical" evidence="1">
    <location>
        <begin position="256"/>
        <end position="277"/>
    </location>
</feature>
<dbReference type="InterPro" id="IPR052710">
    <property type="entry name" value="CAAX_protease"/>
</dbReference>
<accession>A0A0F9N7W4</accession>
<dbReference type="PANTHER" id="PTHR36435:SF1">
    <property type="entry name" value="CAAX AMINO TERMINAL PROTEASE FAMILY PROTEIN"/>
    <property type="match status" value="1"/>
</dbReference>
<comment type="caution">
    <text evidence="3">The sequence shown here is derived from an EMBL/GenBank/DDBJ whole genome shotgun (WGS) entry which is preliminary data.</text>
</comment>